<dbReference type="HOGENOM" id="CLU_2684485_0_0_4"/>
<proteinExistence type="predicted"/>
<name>F3QMM0_9BURK</name>
<protein>
    <submittedName>
        <fullName evidence="1">Uncharacterized protein</fullName>
    </submittedName>
</protein>
<evidence type="ECO:0000313" key="1">
    <source>
        <dbReference type="EMBL" id="EGG51623.1"/>
    </source>
</evidence>
<evidence type="ECO:0000313" key="2">
    <source>
        <dbReference type="Proteomes" id="UP000005156"/>
    </source>
</evidence>
<gene>
    <name evidence="1" type="ORF">HMPREF9439_02198</name>
</gene>
<comment type="caution">
    <text evidence="1">The sequence shown here is derived from an EMBL/GenBank/DDBJ whole genome shotgun (WGS) entry which is preliminary data.</text>
</comment>
<organism evidence="1 2">
    <name type="scientific">Parasutterella excrementihominis YIT 11859</name>
    <dbReference type="NCBI Taxonomy" id="762966"/>
    <lineage>
        <taxon>Bacteria</taxon>
        <taxon>Pseudomonadati</taxon>
        <taxon>Pseudomonadota</taxon>
        <taxon>Betaproteobacteria</taxon>
        <taxon>Burkholderiales</taxon>
        <taxon>Sutterellaceae</taxon>
        <taxon>Parasutterella</taxon>
    </lineage>
</organism>
<sequence>MGFFFLSLFPILTISWDVNSLQKGNDRINDGYQKVAKLFFQSKTVIGSLGCTKKGCRLPLGRRNRQPKLCFMEG</sequence>
<accession>F3QMM0</accession>
<reference evidence="1 2" key="1">
    <citation type="submission" date="2011-02" db="EMBL/GenBank/DDBJ databases">
        <authorList>
            <person name="Weinstock G."/>
            <person name="Sodergren E."/>
            <person name="Clifton S."/>
            <person name="Fulton L."/>
            <person name="Fulton B."/>
            <person name="Courtney L."/>
            <person name="Fronick C."/>
            <person name="Harrison M."/>
            <person name="Strong C."/>
            <person name="Farmer C."/>
            <person name="Delahaunty K."/>
            <person name="Markovic C."/>
            <person name="Hall O."/>
            <person name="Minx P."/>
            <person name="Tomlinson C."/>
            <person name="Mitreva M."/>
            <person name="Hou S."/>
            <person name="Chen J."/>
            <person name="Wollam A."/>
            <person name="Pepin K.H."/>
            <person name="Johnson M."/>
            <person name="Bhonagiri V."/>
            <person name="Zhang X."/>
            <person name="Suruliraj S."/>
            <person name="Warren W."/>
            <person name="Chinwalla A."/>
            <person name="Mardis E.R."/>
            <person name="Wilson R.K."/>
        </authorList>
    </citation>
    <scope>NUCLEOTIDE SEQUENCE [LARGE SCALE GENOMIC DNA]</scope>
    <source>
        <strain evidence="1 2">YIT 11859</strain>
    </source>
</reference>
<dbReference type="AlphaFoldDB" id="F3QMM0"/>
<dbReference type="Proteomes" id="UP000005156">
    <property type="component" value="Unassembled WGS sequence"/>
</dbReference>
<keyword evidence="2" id="KW-1185">Reference proteome</keyword>
<dbReference type="EMBL" id="AFBP01000084">
    <property type="protein sequence ID" value="EGG51623.1"/>
    <property type="molecule type" value="Genomic_DNA"/>
</dbReference>